<feature type="compositionally biased region" description="Basic and acidic residues" evidence="1">
    <location>
        <begin position="377"/>
        <end position="392"/>
    </location>
</feature>
<accession>A0A1Q8RJH6</accession>
<feature type="region of interest" description="Disordered" evidence="1">
    <location>
        <begin position="15"/>
        <end position="79"/>
    </location>
</feature>
<dbReference type="AlphaFoldDB" id="A0A1Q8RJH6"/>
<gene>
    <name evidence="2" type="ORF">CCHL11_08171</name>
</gene>
<organism evidence="2 3">
    <name type="scientific">Colletotrichum chlorophyti</name>
    <dbReference type="NCBI Taxonomy" id="708187"/>
    <lineage>
        <taxon>Eukaryota</taxon>
        <taxon>Fungi</taxon>
        <taxon>Dikarya</taxon>
        <taxon>Ascomycota</taxon>
        <taxon>Pezizomycotina</taxon>
        <taxon>Sordariomycetes</taxon>
        <taxon>Hypocreomycetidae</taxon>
        <taxon>Glomerellales</taxon>
        <taxon>Glomerellaceae</taxon>
        <taxon>Colletotrichum</taxon>
    </lineage>
</organism>
<feature type="compositionally biased region" description="Polar residues" evidence="1">
    <location>
        <begin position="60"/>
        <end position="79"/>
    </location>
</feature>
<reference evidence="2 3" key="1">
    <citation type="submission" date="2016-11" db="EMBL/GenBank/DDBJ databases">
        <title>Draft Genome Assembly of Colletotrichum chlorophyti a pathogen of herbaceous plants.</title>
        <authorList>
            <person name="Gan P."/>
            <person name="Narusaka M."/>
            <person name="Tsushima A."/>
            <person name="Narusaka Y."/>
            <person name="Takano Y."/>
            <person name="Shirasu K."/>
        </authorList>
    </citation>
    <scope>NUCLEOTIDE SEQUENCE [LARGE SCALE GENOMIC DNA]</scope>
    <source>
        <strain evidence="2 3">NTL11</strain>
    </source>
</reference>
<evidence type="ECO:0000313" key="2">
    <source>
        <dbReference type="EMBL" id="OLN84486.1"/>
    </source>
</evidence>
<feature type="compositionally biased region" description="Polar residues" evidence="1">
    <location>
        <begin position="334"/>
        <end position="354"/>
    </location>
</feature>
<dbReference type="EMBL" id="MPGH01000189">
    <property type="protein sequence ID" value="OLN84486.1"/>
    <property type="molecule type" value="Genomic_DNA"/>
</dbReference>
<protein>
    <submittedName>
        <fullName evidence="2">Uncharacterized protein</fullName>
    </submittedName>
</protein>
<feature type="region of interest" description="Disordered" evidence="1">
    <location>
        <begin position="282"/>
        <end position="439"/>
    </location>
</feature>
<keyword evidence="3" id="KW-1185">Reference proteome</keyword>
<comment type="caution">
    <text evidence="2">The sequence shown here is derived from an EMBL/GenBank/DDBJ whole genome shotgun (WGS) entry which is preliminary data.</text>
</comment>
<dbReference type="OrthoDB" id="5327145at2759"/>
<proteinExistence type="predicted"/>
<dbReference type="Proteomes" id="UP000186583">
    <property type="component" value="Unassembled WGS sequence"/>
</dbReference>
<sequence length="439" mass="47372">MLAIRDENVVNAAQAARLAPGKGQLAPKTPGARYPKTPLKIPLNDENAAGGGKRALAPKSNGNGNIQSTAKKQNLVTPSETRARAPLGNKTTNVKTKTTQTIGVKGSVNEIERTQTKPTTIKKLKQRSPSAAPIKLEVRNDQAGSAEESDVEYAPPPVNALPYESDVFPDGVLTFEGLKPENLFKGYYNHFYNPMGEDGVRLQDRRHQEKLRKALKDSDERILSDIQAMDWSVSDVPETAAICQRKPAAAAPSPAVAKKTVGGVIKNMPTIASRRAASALSMSTGNTIRQKKALEQKPTVRKPISSLLPRTRPARAPLSIKSTASESAVGKAASRSTIGYTKGRSASSLVSGRTQAPPATRPPSADHTPVVIQKATTRRDGSPQKREARDHDEDNQELGRLQFLSIFDPAEDDEDDGIGSAGPQNEDFEDDEFEMKLSF</sequence>
<evidence type="ECO:0000256" key="1">
    <source>
        <dbReference type="SAM" id="MobiDB-lite"/>
    </source>
</evidence>
<name>A0A1Q8RJH6_9PEZI</name>
<evidence type="ECO:0000313" key="3">
    <source>
        <dbReference type="Proteomes" id="UP000186583"/>
    </source>
</evidence>